<reference evidence="2" key="1">
    <citation type="submission" date="2022-06" db="EMBL/GenBank/DDBJ databases">
        <title>Complete genome sequences of two strains of the flax pathogen Septoria linicola.</title>
        <authorList>
            <person name="Lapalu N."/>
            <person name="Simon A."/>
            <person name="Demenou B."/>
            <person name="Paumier D."/>
            <person name="Guillot M.-P."/>
            <person name="Gout L."/>
            <person name="Valade R."/>
        </authorList>
    </citation>
    <scope>NUCLEOTIDE SEQUENCE</scope>
    <source>
        <strain evidence="2">SE15195</strain>
    </source>
</reference>
<evidence type="ECO:0000313" key="2">
    <source>
        <dbReference type="EMBL" id="USW48924.1"/>
    </source>
</evidence>
<sequence>MDAAALALQTALIDWMTDRRDKKKKKTTCALQNPSALDEVLATPELLAAVLSHLGARDILRSRLVCRNWNHQNRSFPLLRSYTNRFQFINLRSQPNLTIEEYSIRHNEAILHPVLRKCMVPGLSTRYPHSAAFLSVDALYTWKRAIEYAGQKQICQLYTPGMRCSIRQDRKPSISWHHTRPDGRGLTLNDLLKTALSPIFETSSCPTYVVLWCYMPE</sequence>
<gene>
    <name evidence="2" type="ORF">Slin15195_G022430</name>
</gene>
<proteinExistence type="predicted"/>
<dbReference type="AlphaFoldDB" id="A0A9Q9AJB4"/>
<protein>
    <submittedName>
        <fullName evidence="2">F-box domain-containing protein</fullName>
    </submittedName>
</protein>
<evidence type="ECO:0000259" key="1">
    <source>
        <dbReference type="Pfam" id="PF12937"/>
    </source>
</evidence>
<feature type="domain" description="F-box" evidence="1">
    <location>
        <begin position="44"/>
        <end position="70"/>
    </location>
</feature>
<dbReference type="EMBL" id="CP099419">
    <property type="protein sequence ID" value="USW48924.1"/>
    <property type="molecule type" value="Genomic_DNA"/>
</dbReference>
<dbReference type="Proteomes" id="UP001056384">
    <property type="component" value="Chromosome 2"/>
</dbReference>
<dbReference type="SUPFAM" id="SSF81383">
    <property type="entry name" value="F-box domain"/>
    <property type="match status" value="1"/>
</dbReference>
<dbReference type="Pfam" id="PF12937">
    <property type="entry name" value="F-box-like"/>
    <property type="match status" value="1"/>
</dbReference>
<dbReference type="CDD" id="cd09917">
    <property type="entry name" value="F-box_SF"/>
    <property type="match status" value="1"/>
</dbReference>
<evidence type="ECO:0000313" key="3">
    <source>
        <dbReference type="Proteomes" id="UP001056384"/>
    </source>
</evidence>
<dbReference type="Gene3D" id="1.20.1280.50">
    <property type="match status" value="1"/>
</dbReference>
<dbReference type="InterPro" id="IPR001810">
    <property type="entry name" value="F-box_dom"/>
</dbReference>
<organism evidence="2 3">
    <name type="scientific">Septoria linicola</name>
    <dbReference type="NCBI Taxonomy" id="215465"/>
    <lineage>
        <taxon>Eukaryota</taxon>
        <taxon>Fungi</taxon>
        <taxon>Dikarya</taxon>
        <taxon>Ascomycota</taxon>
        <taxon>Pezizomycotina</taxon>
        <taxon>Dothideomycetes</taxon>
        <taxon>Dothideomycetidae</taxon>
        <taxon>Mycosphaerellales</taxon>
        <taxon>Mycosphaerellaceae</taxon>
        <taxon>Septoria</taxon>
    </lineage>
</organism>
<keyword evidence="3" id="KW-1185">Reference proteome</keyword>
<dbReference type="InterPro" id="IPR036047">
    <property type="entry name" value="F-box-like_dom_sf"/>
</dbReference>
<accession>A0A9Q9AJB4</accession>
<name>A0A9Q9AJB4_9PEZI</name>